<dbReference type="InterPro" id="IPR005556">
    <property type="entry name" value="SUN"/>
</dbReference>
<feature type="compositionally biased region" description="Low complexity" evidence="2">
    <location>
        <begin position="536"/>
        <end position="547"/>
    </location>
</feature>
<keyword evidence="3" id="KW-0472">Membrane</keyword>
<evidence type="ECO:0000256" key="1">
    <source>
        <dbReference type="ARBA" id="ARBA00010579"/>
    </source>
</evidence>
<dbReference type="Pfam" id="PF03856">
    <property type="entry name" value="SUN"/>
    <property type="match status" value="1"/>
</dbReference>
<comment type="similarity">
    <text evidence="1">Belongs to the SUN family.</text>
</comment>
<dbReference type="OrthoDB" id="5554151at2759"/>
<dbReference type="InterPro" id="IPR053088">
    <property type="entry name" value="Beta-glucosidase/SUN-like"/>
</dbReference>
<protein>
    <submittedName>
        <fullName evidence="4">Secreted beta-glucosidase adg3</fullName>
    </submittedName>
</protein>
<feature type="non-terminal residue" evidence="4">
    <location>
        <position position="1"/>
    </location>
</feature>
<dbReference type="PANTHER" id="PTHR31654">
    <property type="entry name" value="SECRETED BETA-GLUCOSIDASE ADG3-RELATED"/>
    <property type="match status" value="1"/>
</dbReference>
<gene>
    <name evidence="4" type="ORF">TPAR_06763</name>
</gene>
<evidence type="ECO:0000256" key="3">
    <source>
        <dbReference type="SAM" id="Phobius"/>
    </source>
</evidence>
<keyword evidence="5" id="KW-1185">Reference proteome</keyword>
<keyword evidence="3" id="KW-1133">Transmembrane helix</keyword>
<feature type="transmembrane region" description="Helical" evidence="3">
    <location>
        <begin position="73"/>
        <end position="103"/>
    </location>
</feature>
<accession>A0A2S4KS64</accession>
<keyword evidence="3" id="KW-0812">Transmembrane</keyword>
<feature type="compositionally biased region" description="Low complexity" evidence="2">
    <location>
        <begin position="450"/>
        <end position="523"/>
    </location>
</feature>
<name>A0A2S4KS64_9HYPO</name>
<reference evidence="4 5" key="1">
    <citation type="submission" date="2018-01" db="EMBL/GenBank/DDBJ databases">
        <title>Harnessing the power of phylogenomics to disentangle the directionality and signatures of interkingdom host jumping in the parasitic fungal genus Tolypocladium.</title>
        <authorList>
            <person name="Quandt C.A."/>
            <person name="Patterson W."/>
            <person name="Spatafora J.W."/>
        </authorList>
    </citation>
    <scope>NUCLEOTIDE SEQUENCE [LARGE SCALE GENOMIC DNA]</scope>
    <source>
        <strain evidence="4 5">NRBC 100945</strain>
    </source>
</reference>
<evidence type="ECO:0000256" key="2">
    <source>
        <dbReference type="SAM" id="MobiDB-lite"/>
    </source>
</evidence>
<sequence length="592" mass="62975">QLRLRPARRRPRQYLCHHHSRCQRSLFPSCFLVSPLPRRRRRELIAHRTSLTRSATTSHSFARHRRPRSLRSLLLRSTPGSATSTSISGFATFLVLSRLVLFTSLIDLPRDINPETRYSTMKFSIQAFLGSVAAILLSTRGCKATSTHRRLHQLERKFNHHLHASSHSRAEAGLLENVKRGGSCPFPSDDPNLVAITPTAKNAGWAMSPDQECKPGNYCPIACKPGMVMAQWDPEATYSYPKSMNGGLYCDKDGKIRKPFPNKPNCVRGTGTVKAVNKCKSQMSWCQTVMPGNEAMIIPTVVDSEATIAVPDPDYFCKTGAHFYINPPGTDAKDCIWGKESEPVGNWSPFVAGTITDANGQTFVNLGWNPMWESSALKSNGPGFGVKIECPDGGCNGLPCQIDPSGGGKVGSALSAIGAGDSAFCVVTVAKGKTANIVAFDGSGGGGGSQQPSSKTETPTPQPTTTQQPTTSSTPTPTTTSTSSTPTTTSTSSVPTTTSQAPTTSSTAPPTTTSQTSQTGQPTLLPGIFHENGTTSSVSEQKSSSISPEFVTETTSNSAPKTTEKKGEAGRQQGGAAVAGLVVAFIAATCLF</sequence>
<dbReference type="AlphaFoldDB" id="A0A2S4KS64"/>
<feature type="region of interest" description="Disordered" evidence="2">
    <location>
        <begin position="441"/>
        <end position="571"/>
    </location>
</feature>
<feature type="compositionally biased region" description="Polar residues" evidence="2">
    <location>
        <begin position="552"/>
        <end position="561"/>
    </location>
</feature>
<evidence type="ECO:0000313" key="4">
    <source>
        <dbReference type="EMBL" id="POR33043.1"/>
    </source>
</evidence>
<dbReference type="Proteomes" id="UP000237481">
    <property type="component" value="Unassembled WGS sequence"/>
</dbReference>
<organism evidence="4 5">
    <name type="scientific">Tolypocladium paradoxum</name>
    <dbReference type="NCBI Taxonomy" id="94208"/>
    <lineage>
        <taxon>Eukaryota</taxon>
        <taxon>Fungi</taxon>
        <taxon>Dikarya</taxon>
        <taxon>Ascomycota</taxon>
        <taxon>Pezizomycotina</taxon>
        <taxon>Sordariomycetes</taxon>
        <taxon>Hypocreomycetidae</taxon>
        <taxon>Hypocreales</taxon>
        <taxon>Ophiocordycipitaceae</taxon>
        <taxon>Tolypocladium</taxon>
    </lineage>
</organism>
<proteinExistence type="inferred from homology"/>
<comment type="caution">
    <text evidence="4">The sequence shown here is derived from an EMBL/GenBank/DDBJ whole genome shotgun (WGS) entry which is preliminary data.</text>
</comment>
<evidence type="ECO:0000313" key="5">
    <source>
        <dbReference type="Proteomes" id="UP000237481"/>
    </source>
</evidence>
<dbReference type="STRING" id="94208.A0A2S4KS64"/>
<dbReference type="PANTHER" id="PTHR31654:SF0">
    <property type="entry name" value="SECRETED BETA-GLUCOSIDASE ADG3-RELATED"/>
    <property type="match status" value="1"/>
</dbReference>
<dbReference type="EMBL" id="PKSG01000753">
    <property type="protein sequence ID" value="POR33043.1"/>
    <property type="molecule type" value="Genomic_DNA"/>
</dbReference>